<evidence type="ECO:0000313" key="1">
    <source>
        <dbReference type="EMBL" id="CAI2198389.1"/>
    </source>
</evidence>
<organism evidence="1 2">
    <name type="scientific">Funneliformis geosporum</name>
    <dbReference type="NCBI Taxonomy" id="1117311"/>
    <lineage>
        <taxon>Eukaryota</taxon>
        <taxon>Fungi</taxon>
        <taxon>Fungi incertae sedis</taxon>
        <taxon>Mucoromycota</taxon>
        <taxon>Glomeromycotina</taxon>
        <taxon>Glomeromycetes</taxon>
        <taxon>Glomerales</taxon>
        <taxon>Glomeraceae</taxon>
        <taxon>Funneliformis</taxon>
    </lineage>
</organism>
<feature type="non-terminal residue" evidence="1">
    <location>
        <position position="1"/>
    </location>
</feature>
<dbReference type="OrthoDB" id="2427059at2759"/>
<dbReference type="Proteomes" id="UP001153678">
    <property type="component" value="Unassembled WGS sequence"/>
</dbReference>
<evidence type="ECO:0000313" key="2">
    <source>
        <dbReference type="Proteomes" id="UP001153678"/>
    </source>
</evidence>
<reference evidence="1" key="1">
    <citation type="submission" date="2022-08" db="EMBL/GenBank/DDBJ databases">
        <authorList>
            <person name="Kallberg Y."/>
            <person name="Tangrot J."/>
            <person name="Rosling A."/>
        </authorList>
    </citation>
    <scope>NUCLEOTIDE SEQUENCE</scope>
    <source>
        <strain evidence="1">Wild A</strain>
    </source>
</reference>
<dbReference type="EMBL" id="CAMKVN010018545">
    <property type="protein sequence ID" value="CAI2198389.1"/>
    <property type="molecule type" value="Genomic_DNA"/>
</dbReference>
<proteinExistence type="predicted"/>
<keyword evidence="2" id="KW-1185">Reference proteome</keyword>
<feature type="non-terminal residue" evidence="1">
    <location>
        <position position="59"/>
    </location>
</feature>
<comment type="caution">
    <text evidence="1">The sequence shown here is derived from an EMBL/GenBank/DDBJ whole genome shotgun (WGS) entry which is preliminary data.</text>
</comment>
<accession>A0A9W4T9D3</accession>
<name>A0A9W4T9D3_9GLOM</name>
<sequence length="59" mass="6837">ERCKECKQFARRNVDNMNVNPTRLIGMSSNNATKFDQLYSKPSVRYNCLLGIDETQLPK</sequence>
<protein>
    <submittedName>
        <fullName evidence="1">11172_t:CDS:1</fullName>
    </submittedName>
</protein>
<gene>
    <name evidence="1" type="ORF">FWILDA_LOCUS18548</name>
</gene>
<dbReference type="AlphaFoldDB" id="A0A9W4T9D3"/>